<feature type="domain" description="Cell envelope-related transcriptional attenuator" evidence="14">
    <location>
        <begin position="92"/>
        <end position="235"/>
    </location>
</feature>
<evidence type="ECO:0000256" key="6">
    <source>
        <dbReference type="ARBA" id="ARBA00022989"/>
    </source>
</evidence>
<proteinExistence type="inferred from homology"/>
<evidence type="ECO:0000256" key="12">
    <source>
        <dbReference type="SAM" id="MobiDB-lite"/>
    </source>
</evidence>
<dbReference type="InterPro" id="IPR004474">
    <property type="entry name" value="LytR_CpsA_psr"/>
</dbReference>
<dbReference type="Proteomes" id="UP000036410">
    <property type="component" value="Chromosome"/>
</dbReference>
<evidence type="ECO:0000259" key="14">
    <source>
        <dbReference type="Pfam" id="PF03816"/>
    </source>
</evidence>
<evidence type="ECO:0000313" key="15">
    <source>
        <dbReference type="EMBL" id="AKP78919.1"/>
    </source>
</evidence>
<dbReference type="Pfam" id="PF03816">
    <property type="entry name" value="LytR_cpsA_psr"/>
    <property type="match status" value="1"/>
</dbReference>
<name>A0A806TSY8_PRIMG</name>
<dbReference type="GO" id="GO:0071555">
    <property type="term" value="P:cell wall organization"/>
    <property type="evidence" value="ECO:0007669"/>
    <property type="project" value="UniProtKB-KW"/>
</dbReference>
<comment type="similarity">
    <text evidence="2">Belongs to the LytR/CpsA/Psr (LCP) family.</text>
</comment>
<evidence type="ECO:0000256" key="1">
    <source>
        <dbReference type="ARBA" id="ARBA00004401"/>
    </source>
</evidence>
<dbReference type="Gene3D" id="3.40.630.190">
    <property type="entry name" value="LCP protein"/>
    <property type="match status" value="1"/>
</dbReference>
<evidence type="ECO:0000313" key="16">
    <source>
        <dbReference type="Proteomes" id="UP000036410"/>
    </source>
</evidence>
<evidence type="ECO:0000256" key="3">
    <source>
        <dbReference type="ARBA" id="ARBA00022475"/>
    </source>
</evidence>
<dbReference type="EMBL" id="CP010586">
    <property type="protein sequence ID" value="AKP78919.1"/>
    <property type="molecule type" value="Genomic_DNA"/>
</dbReference>
<evidence type="ECO:0000256" key="13">
    <source>
        <dbReference type="SAM" id="Phobius"/>
    </source>
</evidence>
<feature type="compositionally biased region" description="Basic and acidic residues" evidence="12">
    <location>
        <begin position="1"/>
        <end position="10"/>
    </location>
</feature>
<evidence type="ECO:0000256" key="9">
    <source>
        <dbReference type="ARBA" id="ARBA00023163"/>
    </source>
</evidence>
<keyword evidence="8 13" id="KW-0472">Membrane</keyword>
<keyword evidence="5" id="KW-0735">Signal-anchor</keyword>
<keyword evidence="9" id="KW-0804">Transcription</keyword>
<dbReference type="GO" id="GO:0005886">
    <property type="term" value="C:plasma membrane"/>
    <property type="evidence" value="ECO:0007669"/>
    <property type="project" value="UniProtKB-SubCell"/>
</dbReference>
<keyword evidence="3" id="KW-1003">Cell membrane</keyword>
<feature type="region of interest" description="Disordered" evidence="12">
    <location>
        <begin position="1"/>
        <end position="20"/>
    </location>
</feature>
<dbReference type="AlphaFoldDB" id="A0A806TSY8"/>
<sequence length="318" mass="35668">MVRHLEERTERKQHKRKKQRKKKRFRKLLLFFLILVIAAGAYVYYQYQQGLAEADGAFGKDGQFDFNGASANLDSMNVLLLGIDSRGEEHSRADTIMIAHYDKDSNQPKIVSLMRDSYVDIPGHGKNKLNSAYAFGGPELMRKTIKENFGVDVNYYAVVDFKGFSKVADTIAPEGITVTVPHEMSSGIGMTLKPGKQTLHGDKLLGYVRFRHDSQSDFGRVKRQQEVIGKLMDEALQVKTLAKAPKLWGVIDPYVDTNIPPKTFIVIGKDFLVGNQPDLKSLRLPVEGSYSNERISGIGAVLSIDLEENKQALQSFLN</sequence>
<evidence type="ECO:0000256" key="8">
    <source>
        <dbReference type="ARBA" id="ARBA00023136"/>
    </source>
</evidence>
<evidence type="ECO:0000256" key="5">
    <source>
        <dbReference type="ARBA" id="ARBA00022968"/>
    </source>
</evidence>
<dbReference type="PANTHER" id="PTHR33392">
    <property type="entry name" value="POLYISOPRENYL-TEICHOIC ACID--PEPTIDOGLYCAN TEICHOIC ACID TRANSFERASE TAGU"/>
    <property type="match status" value="1"/>
</dbReference>
<comment type="function">
    <text evidence="10">Involved in SarA attenuation. Affects resistance to oxacillin and teicoplanin, as well as the synthesis of virulence factors.</text>
</comment>
<keyword evidence="4 13" id="KW-0812">Transmembrane</keyword>
<comment type="subcellular location">
    <subcellularLocation>
        <location evidence="1">Cell membrane</location>
        <topology evidence="1">Single-pass type II membrane protein</topology>
    </subcellularLocation>
</comment>
<feature type="compositionally biased region" description="Basic residues" evidence="12">
    <location>
        <begin position="11"/>
        <end position="20"/>
    </location>
</feature>
<keyword evidence="7" id="KW-0805">Transcription regulation</keyword>
<keyword evidence="6 13" id="KW-1133">Transmembrane helix</keyword>
<protein>
    <recommendedName>
        <fullName evidence="11">Regulatory protein MsrR</fullName>
    </recommendedName>
</protein>
<dbReference type="PANTHER" id="PTHR33392:SF8">
    <property type="entry name" value="REGULATORY PROTEIN MSRR"/>
    <property type="match status" value="1"/>
</dbReference>
<accession>A0A806TSY8</accession>
<reference evidence="15 16" key="1">
    <citation type="submission" date="2015-01" db="EMBL/GenBank/DDBJ databases">
        <title>Genome sequence of bacillus megaterium Q3.</title>
        <authorList>
            <person name="Wang Y."/>
            <person name="Luo K."/>
            <person name="Bai L."/>
            <person name="Luo F."/>
        </authorList>
    </citation>
    <scope>NUCLEOTIDE SEQUENCE [LARGE SCALE GENOMIC DNA]</scope>
    <source>
        <strain evidence="15 16">Q3</strain>
    </source>
</reference>
<organism evidence="15 16">
    <name type="scientific">Priestia megaterium Q3</name>
    <dbReference type="NCBI Taxonomy" id="1452722"/>
    <lineage>
        <taxon>Bacteria</taxon>
        <taxon>Bacillati</taxon>
        <taxon>Bacillota</taxon>
        <taxon>Bacilli</taxon>
        <taxon>Bacillales</taxon>
        <taxon>Bacillaceae</taxon>
        <taxon>Priestia</taxon>
    </lineage>
</organism>
<gene>
    <name evidence="15" type="primary">msrR_1</name>
    <name evidence="15" type="ORF">AS52_03958</name>
</gene>
<dbReference type="InterPro" id="IPR050922">
    <property type="entry name" value="LytR/CpsA/Psr_CW_biosynth"/>
</dbReference>
<feature type="transmembrane region" description="Helical" evidence="13">
    <location>
        <begin position="25"/>
        <end position="45"/>
    </location>
</feature>
<evidence type="ECO:0000256" key="4">
    <source>
        <dbReference type="ARBA" id="ARBA00022692"/>
    </source>
</evidence>
<evidence type="ECO:0000256" key="7">
    <source>
        <dbReference type="ARBA" id="ARBA00023015"/>
    </source>
</evidence>
<evidence type="ECO:0000256" key="2">
    <source>
        <dbReference type="ARBA" id="ARBA00006068"/>
    </source>
</evidence>
<evidence type="ECO:0000256" key="10">
    <source>
        <dbReference type="ARBA" id="ARBA00037178"/>
    </source>
</evidence>
<dbReference type="NCBIfam" id="TIGR00350">
    <property type="entry name" value="lytR_cpsA_psr"/>
    <property type="match status" value="1"/>
</dbReference>
<evidence type="ECO:0000256" key="11">
    <source>
        <dbReference type="ARBA" id="ARBA00040752"/>
    </source>
</evidence>